<dbReference type="InterPro" id="IPR017451">
    <property type="entry name" value="F-box-assoc_interact_dom"/>
</dbReference>
<reference evidence="3" key="1">
    <citation type="submission" date="2025-08" db="UniProtKB">
        <authorList>
            <consortium name="RefSeq"/>
        </authorList>
    </citation>
    <scope>IDENTIFICATION</scope>
    <source>
        <tissue evidence="3">Seedling</tissue>
    </source>
</reference>
<evidence type="ECO:0000259" key="1">
    <source>
        <dbReference type="PROSITE" id="PS50181"/>
    </source>
</evidence>
<gene>
    <name evidence="3" type="primary">LOC125421047</name>
</gene>
<dbReference type="InterPro" id="IPR006527">
    <property type="entry name" value="F-box-assoc_dom_typ1"/>
</dbReference>
<feature type="domain" description="F-box" evidence="1">
    <location>
        <begin position="7"/>
        <end position="52"/>
    </location>
</feature>
<dbReference type="PANTHER" id="PTHR31672:SF13">
    <property type="entry name" value="F-BOX PROTEIN CPR30-LIKE"/>
    <property type="match status" value="1"/>
</dbReference>
<dbReference type="PANTHER" id="PTHR31672">
    <property type="entry name" value="BNACNNG10540D PROTEIN"/>
    <property type="match status" value="1"/>
</dbReference>
<dbReference type="SMART" id="SM00256">
    <property type="entry name" value="FBOX"/>
    <property type="match status" value="1"/>
</dbReference>
<dbReference type="InterPro" id="IPR036047">
    <property type="entry name" value="F-box-like_dom_sf"/>
</dbReference>
<dbReference type="SUPFAM" id="SSF81383">
    <property type="entry name" value="F-box domain"/>
    <property type="match status" value="1"/>
</dbReference>
<dbReference type="Pfam" id="PF07734">
    <property type="entry name" value="FBA_1"/>
    <property type="match status" value="1"/>
</dbReference>
<dbReference type="GeneID" id="125421047"/>
<organism evidence="2 3">
    <name type="scientific">Ziziphus jujuba</name>
    <name type="common">Chinese jujube</name>
    <name type="synonym">Ziziphus sativa</name>
    <dbReference type="NCBI Taxonomy" id="326968"/>
    <lineage>
        <taxon>Eukaryota</taxon>
        <taxon>Viridiplantae</taxon>
        <taxon>Streptophyta</taxon>
        <taxon>Embryophyta</taxon>
        <taxon>Tracheophyta</taxon>
        <taxon>Spermatophyta</taxon>
        <taxon>Magnoliopsida</taxon>
        <taxon>eudicotyledons</taxon>
        <taxon>Gunneridae</taxon>
        <taxon>Pentapetalae</taxon>
        <taxon>rosids</taxon>
        <taxon>fabids</taxon>
        <taxon>Rosales</taxon>
        <taxon>Rhamnaceae</taxon>
        <taxon>Paliureae</taxon>
        <taxon>Ziziphus</taxon>
    </lineage>
</organism>
<protein>
    <submittedName>
        <fullName evidence="3">F-box protein At3g07870-like</fullName>
    </submittedName>
</protein>
<dbReference type="RefSeq" id="XP_048324722.2">
    <property type="nucleotide sequence ID" value="XM_048468765.2"/>
</dbReference>
<dbReference type="Proteomes" id="UP001652623">
    <property type="component" value="Chromosome 10"/>
</dbReference>
<dbReference type="Gene3D" id="1.20.1280.50">
    <property type="match status" value="1"/>
</dbReference>
<sequence length="412" mass="46736">MNWRAVLFDEKEVPRKVLMKIFLMLPWPDLLRCGRVCRGWKLILSSKAFTAFHLENQKEHLLVKAGDPLEGKTSTFTLICKQSLNEVEHYQLLPNPHMSHSMLVHNTILGSCNGILCLHCHRDLQQRIVLWNPVTNEFKIPTLPENLSTSTCVFGFGFDPETNDYKVVAAKEIEVVPLYEFYVYNLSTGCWRRSLNDRGGGVIKRNMKIKQRGSSCTGNAFSWWIMEGEKDHSRILSFVMASEKIILTSLPYGIRSNNNGELVRYDQSLAVIYNDCNVHTIWVLGELGVEESWTCKFKIGRLLPEESTALWSFNTVAPVITAFITQHHDGSGSGSGSVHGGGVFLGRERSTFIPGNQFLFQQNNISEIVFIDLAINKKRKRTSVYKFRDTKAVFQLCSIKKSLVPLINAAET</sequence>
<dbReference type="InterPro" id="IPR050796">
    <property type="entry name" value="SCF_F-box_component"/>
</dbReference>
<evidence type="ECO:0000313" key="2">
    <source>
        <dbReference type="Proteomes" id="UP001652623"/>
    </source>
</evidence>
<accession>A0ABM3IB06</accession>
<evidence type="ECO:0000313" key="3">
    <source>
        <dbReference type="RefSeq" id="XP_048324722.2"/>
    </source>
</evidence>
<dbReference type="Pfam" id="PF12937">
    <property type="entry name" value="F-box-like"/>
    <property type="match status" value="1"/>
</dbReference>
<dbReference type="InterPro" id="IPR001810">
    <property type="entry name" value="F-box_dom"/>
</dbReference>
<name>A0ABM3IB06_ZIZJJ</name>
<keyword evidence="2" id="KW-1185">Reference proteome</keyword>
<proteinExistence type="predicted"/>
<dbReference type="PROSITE" id="PS50181">
    <property type="entry name" value="FBOX"/>
    <property type="match status" value="1"/>
</dbReference>
<dbReference type="NCBIfam" id="TIGR01640">
    <property type="entry name" value="F_box_assoc_1"/>
    <property type="match status" value="1"/>
</dbReference>